<dbReference type="Gene3D" id="3.40.50.300">
    <property type="entry name" value="P-loop containing nucleotide triphosphate hydrolases"/>
    <property type="match status" value="1"/>
</dbReference>
<dbReference type="CDD" id="cd18037">
    <property type="entry name" value="DEXSc_Pif1_like"/>
    <property type="match status" value="1"/>
</dbReference>
<keyword evidence="6 15" id="KW-0378">Hydrolase</keyword>
<evidence type="ECO:0000313" key="19">
    <source>
        <dbReference type="Proteomes" id="UP000037751"/>
    </source>
</evidence>
<dbReference type="SMART" id="SM00382">
    <property type="entry name" value="AAA"/>
    <property type="match status" value="1"/>
</dbReference>
<dbReference type="Pfam" id="PF21530">
    <property type="entry name" value="Pif1_2B_dom"/>
    <property type="match status" value="1"/>
</dbReference>
<accession>A0A0M9VP57</accession>
<comment type="cofactor">
    <cofactor evidence="1 15">
        <name>Mg(2+)</name>
        <dbReference type="ChEBI" id="CHEBI:18420"/>
    </cofactor>
</comment>
<dbReference type="InterPro" id="IPR051055">
    <property type="entry name" value="PIF1_helicase"/>
</dbReference>
<protein>
    <recommendedName>
        <fullName evidence="15">ATP-dependent DNA helicase</fullName>
        <ecNumber evidence="15">5.6.2.3</ecNumber>
    </recommendedName>
</protein>
<dbReference type="GO" id="GO:0006281">
    <property type="term" value="P:DNA repair"/>
    <property type="evidence" value="ECO:0007669"/>
    <property type="project" value="UniProtKB-KW"/>
</dbReference>
<dbReference type="InterPro" id="IPR049163">
    <property type="entry name" value="Pif1-like_2B_dom"/>
</dbReference>
<dbReference type="GO" id="GO:0005524">
    <property type="term" value="F:ATP binding"/>
    <property type="evidence" value="ECO:0007669"/>
    <property type="project" value="UniProtKB-KW"/>
</dbReference>
<dbReference type="RefSeq" id="XP_017991717.1">
    <property type="nucleotide sequence ID" value="XM_018138546.1"/>
</dbReference>
<sequence length="531" mass="59371">MASPSDEEPRSALRMLKRSWSTSERRSQSPEKPLAPTTPSTPMREVDGNIQAGVTHTIKQRKFDESWTPFLTNRVPQGASVKGTLAVKPSSKALSSATLDSLVRPLARTSRSPSPVKESVYVPEENRMKAKVFLSPEQQRVLEAVVQQGQSVFFTGSAGAGKSHLLRQIIRDLREKYRLKSDAVAVTASTGIAACNIGGITLHSFGGVGLAKETPERLLTVIRRNRKATTRWMRTQVLIIDEISMIDPKLFDKLEQIARMLRKSTKPFGGIQIVATGDFFQLPPVSPGGDVQFVFESAKWHEVIQKMYNLTQVFRQKDQTFVRMLNEMRMGKLSADTVQAFAKLERVPELPEGITPTELYPLRRDVEKANRDRLDALPSELRVYTSLDGGTLPPDQRERVLENFMAPRYVHLKKGAQVMLIKNLFKDLANGSVGTVIDFMDESTYLDTYGEDSLRIDVPEDLLSNAERAPGATRSTHAGNDKDARPAARWPLVRFHLPNGLVRDQLPSKVMAHPKVIRWNQNQFGSTSLTT</sequence>
<dbReference type="GO" id="GO:0016887">
    <property type="term" value="F:ATP hydrolysis activity"/>
    <property type="evidence" value="ECO:0007669"/>
    <property type="project" value="RHEA"/>
</dbReference>
<evidence type="ECO:0000256" key="16">
    <source>
        <dbReference type="SAM" id="MobiDB-lite"/>
    </source>
</evidence>
<evidence type="ECO:0000256" key="8">
    <source>
        <dbReference type="ARBA" id="ARBA00022840"/>
    </source>
</evidence>
<name>A0A0M9VP57_9BASI</name>
<organism evidence="18 19">
    <name type="scientific">Malassezia pachydermatis</name>
    <dbReference type="NCBI Taxonomy" id="77020"/>
    <lineage>
        <taxon>Eukaryota</taxon>
        <taxon>Fungi</taxon>
        <taxon>Dikarya</taxon>
        <taxon>Basidiomycota</taxon>
        <taxon>Ustilaginomycotina</taxon>
        <taxon>Malasseziomycetes</taxon>
        <taxon>Malasseziales</taxon>
        <taxon>Malasseziaceae</taxon>
        <taxon>Malassezia</taxon>
    </lineage>
</organism>
<comment type="subcellular location">
    <subcellularLocation>
        <location evidence="2">Mitochondrion</location>
    </subcellularLocation>
    <subcellularLocation>
        <location evidence="3">Nucleus</location>
        <location evidence="3">Nucleolus</location>
    </subcellularLocation>
</comment>
<evidence type="ECO:0000256" key="14">
    <source>
        <dbReference type="ARBA" id="ARBA00023242"/>
    </source>
</evidence>
<evidence type="ECO:0000313" key="18">
    <source>
        <dbReference type="EMBL" id="KOS14085.1"/>
    </source>
</evidence>
<dbReference type="EC" id="5.6.2.3" evidence="15"/>
<evidence type="ECO:0000256" key="7">
    <source>
        <dbReference type="ARBA" id="ARBA00022806"/>
    </source>
</evidence>
<comment type="catalytic activity">
    <reaction evidence="15">
        <text>ATP + H2O = ADP + phosphate + H(+)</text>
        <dbReference type="Rhea" id="RHEA:13065"/>
        <dbReference type="ChEBI" id="CHEBI:15377"/>
        <dbReference type="ChEBI" id="CHEBI:15378"/>
        <dbReference type="ChEBI" id="CHEBI:30616"/>
        <dbReference type="ChEBI" id="CHEBI:43474"/>
        <dbReference type="ChEBI" id="CHEBI:456216"/>
        <dbReference type="EC" id="5.6.2.3"/>
    </reaction>
</comment>
<keyword evidence="10" id="KW-0496">Mitochondrion</keyword>
<dbReference type="Pfam" id="PF05970">
    <property type="entry name" value="PIF1"/>
    <property type="match status" value="1"/>
</dbReference>
<evidence type="ECO:0000256" key="10">
    <source>
        <dbReference type="ARBA" id="ARBA00023128"/>
    </source>
</evidence>
<dbReference type="InterPro" id="IPR010285">
    <property type="entry name" value="DNA_helicase_pif1-like_DEAD"/>
</dbReference>
<keyword evidence="19" id="KW-1185">Reference proteome</keyword>
<dbReference type="FunFam" id="3.40.50.300:FF:001226">
    <property type="entry name" value="ATP-dependent DNA helicase PIF1"/>
    <property type="match status" value="1"/>
</dbReference>
<evidence type="ECO:0000256" key="15">
    <source>
        <dbReference type="RuleBase" id="RU363044"/>
    </source>
</evidence>
<dbReference type="SUPFAM" id="SSF52540">
    <property type="entry name" value="P-loop containing nucleoside triphosphate hydrolases"/>
    <property type="match status" value="2"/>
</dbReference>
<comment type="caution">
    <text evidence="18">The sequence shown here is derived from an EMBL/GenBank/DDBJ whole genome shotgun (WGS) entry which is preliminary data.</text>
</comment>
<keyword evidence="4 15" id="KW-0547">Nucleotide-binding</keyword>
<dbReference type="GO" id="GO:0003697">
    <property type="term" value="F:single-stranded DNA binding"/>
    <property type="evidence" value="ECO:0007669"/>
    <property type="project" value="UniProtKB-ARBA"/>
</dbReference>
<dbReference type="GeneID" id="28730422"/>
<keyword evidence="7 15" id="KW-0347">Helicase</keyword>
<dbReference type="PANTHER" id="PTHR47642:SF5">
    <property type="entry name" value="ATP-DEPENDENT DNA HELICASE"/>
    <property type="match status" value="1"/>
</dbReference>
<reference evidence="18 19" key="1">
    <citation type="submission" date="2015-07" db="EMBL/GenBank/DDBJ databases">
        <title>Draft Genome Sequence of Malassezia furfur CBS1878 and Malassezia pachydermatis CBS1879.</title>
        <authorList>
            <person name="Triana S."/>
            <person name="Ohm R."/>
            <person name="Gonzalez A."/>
            <person name="DeCock H."/>
            <person name="Restrepo S."/>
            <person name="Celis A."/>
        </authorList>
    </citation>
    <scope>NUCLEOTIDE SEQUENCE [LARGE SCALE GENOMIC DNA]</scope>
    <source>
        <strain evidence="18 19">CBS 1879</strain>
    </source>
</reference>
<dbReference type="InterPro" id="IPR027417">
    <property type="entry name" value="P-loop_NTPase"/>
</dbReference>
<dbReference type="GO" id="GO:0005730">
    <property type="term" value="C:nucleolus"/>
    <property type="evidence" value="ECO:0007669"/>
    <property type="project" value="UniProtKB-SubCell"/>
</dbReference>
<keyword evidence="8 15" id="KW-0067">ATP-binding</keyword>
<keyword evidence="11 15" id="KW-0233">DNA recombination</keyword>
<dbReference type="GO" id="GO:0000723">
    <property type="term" value="P:telomere maintenance"/>
    <property type="evidence" value="ECO:0007669"/>
    <property type="project" value="InterPro"/>
</dbReference>
<dbReference type="VEuPathDB" id="FungiDB:Malapachy_4091"/>
<dbReference type="OrthoDB" id="432234at2759"/>
<keyword evidence="14" id="KW-0539">Nucleus</keyword>
<gene>
    <name evidence="18" type="ORF">Malapachy_4091</name>
</gene>
<keyword evidence="13" id="KW-0413">Isomerase</keyword>
<feature type="domain" description="AAA+ ATPase" evidence="17">
    <location>
        <begin position="148"/>
        <end position="299"/>
    </location>
</feature>
<evidence type="ECO:0000256" key="3">
    <source>
        <dbReference type="ARBA" id="ARBA00004604"/>
    </source>
</evidence>
<dbReference type="STRING" id="77020.A0A0M9VP57"/>
<keyword evidence="5 15" id="KW-0227">DNA damage</keyword>
<evidence type="ECO:0000256" key="11">
    <source>
        <dbReference type="ARBA" id="ARBA00023172"/>
    </source>
</evidence>
<evidence type="ECO:0000256" key="2">
    <source>
        <dbReference type="ARBA" id="ARBA00004173"/>
    </source>
</evidence>
<proteinExistence type="inferred from homology"/>
<keyword evidence="12 15" id="KW-0234">DNA repair</keyword>
<evidence type="ECO:0000256" key="1">
    <source>
        <dbReference type="ARBA" id="ARBA00001946"/>
    </source>
</evidence>
<evidence type="ECO:0000256" key="9">
    <source>
        <dbReference type="ARBA" id="ARBA00023125"/>
    </source>
</evidence>
<keyword evidence="9" id="KW-0238">DNA-binding</keyword>
<dbReference type="EMBL" id="LGAV01000004">
    <property type="protein sequence ID" value="KOS14085.1"/>
    <property type="molecule type" value="Genomic_DNA"/>
</dbReference>
<evidence type="ECO:0000256" key="13">
    <source>
        <dbReference type="ARBA" id="ARBA00023235"/>
    </source>
</evidence>
<evidence type="ECO:0000256" key="12">
    <source>
        <dbReference type="ARBA" id="ARBA00023204"/>
    </source>
</evidence>
<dbReference type="AlphaFoldDB" id="A0A0M9VP57"/>
<evidence type="ECO:0000259" key="17">
    <source>
        <dbReference type="SMART" id="SM00382"/>
    </source>
</evidence>
<evidence type="ECO:0000256" key="5">
    <source>
        <dbReference type="ARBA" id="ARBA00022763"/>
    </source>
</evidence>
<feature type="region of interest" description="Disordered" evidence="16">
    <location>
        <begin position="1"/>
        <end position="47"/>
    </location>
</feature>
<dbReference type="GO" id="GO:0005739">
    <property type="term" value="C:mitochondrion"/>
    <property type="evidence" value="ECO:0007669"/>
    <property type="project" value="UniProtKB-SubCell"/>
</dbReference>
<evidence type="ECO:0000256" key="6">
    <source>
        <dbReference type="ARBA" id="ARBA00022801"/>
    </source>
</evidence>
<dbReference type="InterPro" id="IPR003593">
    <property type="entry name" value="AAA+_ATPase"/>
</dbReference>
<dbReference type="GO" id="GO:0043139">
    <property type="term" value="F:5'-3' DNA helicase activity"/>
    <property type="evidence" value="ECO:0007669"/>
    <property type="project" value="UniProtKB-EC"/>
</dbReference>
<evidence type="ECO:0000256" key="4">
    <source>
        <dbReference type="ARBA" id="ARBA00022741"/>
    </source>
</evidence>
<dbReference type="PANTHER" id="PTHR47642">
    <property type="entry name" value="ATP-DEPENDENT DNA HELICASE"/>
    <property type="match status" value="1"/>
</dbReference>
<dbReference type="GO" id="GO:0006310">
    <property type="term" value="P:DNA recombination"/>
    <property type="evidence" value="ECO:0007669"/>
    <property type="project" value="UniProtKB-KW"/>
</dbReference>
<comment type="similarity">
    <text evidence="15">Belongs to the helicase family.</text>
</comment>
<dbReference type="Proteomes" id="UP000037751">
    <property type="component" value="Unassembled WGS sequence"/>
</dbReference>